<dbReference type="Proteomes" id="UP001143856">
    <property type="component" value="Unassembled WGS sequence"/>
</dbReference>
<evidence type="ECO:0000313" key="2">
    <source>
        <dbReference type="Proteomes" id="UP001143856"/>
    </source>
</evidence>
<evidence type="ECO:0000313" key="1">
    <source>
        <dbReference type="EMBL" id="KAJ2988562.1"/>
    </source>
</evidence>
<proteinExistence type="predicted"/>
<keyword evidence="2" id="KW-1185">Reference proteome</keyword>
<gene>
    <name evidence="1" type="ORF">NUW58_g3910</name>
</gene>
<sequence>MGRGAVSAAIRFLCHVPFGYYAFAGVNHFTFIRDHSDVLLTPPLGPRIFVGEVFSGPIGVIGFFWNFFLWLPTMDSKGSGLVLLGIVDAIFTGFLIIALSIEASFIGFTSAQCAQLRPGAAPTSNLIYFQRVAEIEFEEKNIGEETCRGYYAKWYVGLVVAILYALSAFANITLGASSRGSDRYNDYRDYIRPFWRSSTSPVEYFKRGLVDLAYDLMPTRMQYYLSFANRYIEHSFRRQRSKMSQKAQKAYALLPWRARSSKGKESGLSTVLSQEVLERMSPHLHYVDIVSLSLTSKAIRKAVFQQHGDSTVDKEQLRYYSCQGSKKYDCWACGIQICDPVDAVREFICFVPHVALRRSVLRMLL</sequence>
<protein>
    <submittedName>
        <fullName evidence="1">Uncharacterized protein</fullName>
    </submittedName>
</protein>
<comment type="caution">
    <text evidence="1">The sequence shown here is derived from an EMBL/GenBank/DDBJ whole genome shotgun (WGS) entry which is preliminary data.</text>
</comment>
<name>A0ACC1PA81_9PEZI</name>
<dbReference type="EMBL" id="JAPDGR010000633">
    <property type="protein sequence ID" value="KAJ2988562.1"/>
    <property type="molecule type" value="Genomic_DNA"/>
</dbReference>
<accession>A0ACC1PA81</accession>
<organism evidence="1 2">
    <name type="scientific">Xylaria curta</name>
    <dbReference type="NCBI Taxonomy" id="42375"/>
    <lineage>
        <taxon>Eukaryota</taxon>
        <taxon>Fungi</taxon>
        <taxon>Dikarya</taxon>
        <taxon>Ascomycota</taxon>
        <taxon>Pezizomycotina</taxon>
        <taxon>Sordariomycetes</taxon>
        <taxon>Xylariomycetidae</taxon>
        <taxon>Xylariales</taxon>
        <taxon>Xylariaceae</taxon>
        <taxon>Xylaria</taxon>
    </lineage>
</organism>
<reference evidence="1" key="1">
    <citation type="submission" date="2022-10" db="EMBL/GenBank/DDBJ databases">
        <title>Genome Sequence of Xylaria curta.</title>
        <authorList>
            <person name="Buettner E."/>
        </authorList>
    </citation>
    <scope>NUCLEOTIDE SEQUENCE</scope>
    <source>
        <strain evidence="1">Babe10</strain>
    </source>
</reference>